<sequence length="79" mass="9491">MNYRELSDEELLSQMSTVHNVLANEEWVYRYGMNLPYRLDKFNRILNCLSWQVVADSTCDKLIRRQANEVRMVKQLSTY</sequence>
<name>A0A0A0RNJ6_9CAUD</name>
<dbReference type="Proteomes" id="UP000030207">
    <property type="component" value="Segment"/>
</dbReference>
<dbReference type="EMBL" id="KM236246">
    <property type="protein sequence ID" value="AIW03587.1"/>
    <property type="molecule type" value="Genomic_DNA"/>
</dbReference>
<reference evidence="1 2" key="1">
    <citation type="submission" date="2014-07" db="EMBL/GenBank/DDBJ databases">
        <title>Complete Genome of Bacillus megaterium Myophage Moonbeam.</title>
        <authorList>
            <person name="Cadungog J.N."/>
            <person name="Khatemi B.E."/>
            <person name="Hernandez A.C."/>
            <person name="Everett G.F.K."/>
        </authorList>
    </citation>
    <scope>NUCLEOTIDE SEQUENCE [LARGE SCALE GENOMIC DNA]</scope>
</reference>
<evidence type="ECO:0000313" key="1">
    <source>
        <dbReference type="EMBL" id="AIW03587.1"/>
    </source>
</evidence>
<organism evidence="1 2">
    <name type="scientific">Bacillus phage Moonbeam</name>
    <dbReference type="NCBI Taxonomy" id="1540091"/>
    <lineage>
        <taxon>Viruses</taxon>
        <taxon>Duplodnaviria</taxon>
        <taxon>Heunggongvirae</taxon>
        <taxon>Uroviricota</taxon>
        <taxon>Caudoviricetes</taxon>
        <taxon>Herelleviridae</taxon>
        <taxon>Bastillevirinae</taxon>
        <taxon>Moonbeamvirus</taxon>
        <taxon>Moonbeamvirus moonbeam</taxon>
    </lineage>
</organism>
<evidence type="ECO:0000313" key="2">
    <source>
        <dbReference type="Proteomes" id="UP000030207"/>
    </source>
</evidence>
<protein>
    <submittedName>
        <fullName evidence="1">Uncharacterized protein</fullName>
    </submittedName>
</protein>
<dbReference type="KEGG" id="vg:24608164"/>
<gene>
    <name evidence="1" type="ORF">CPT_Moonbeam189</name>
</gene>
<accession>A0A0A0RNJ6</accession>
<dbReference type="OrthoDB" id="22408at10239"/>
<dbReference type="GeneID" id="24608164"/>
<proteinExistence type="predicted"/>
<keyword evidence="2" id="KW-1185">Reference proteome</keyword>
<dbReference type="RefSeq" id="YP_009151752.1">
    <property type="nucleotide sequence ID" value="NC_027374.1"/>
</dbReference>